<accession>A0A2S6CV81</accession>
<dbReference type="HAMAP" id="MF_01360">
    <property type="entry name" value="UPF0367"/>
    <property type="match status" value="1"/>
</dbReference>
<gene>
    <name evidence="2" type="ORF">CUN59_08880</name>
</gene>
<proteinExistence type="inferred from homology"/>
<dbReference type="RefSeq" id="WP_104387507.1">
    <property type="nucleotide sequence ID" value="NZ_PGEM01000058.1"/>
</dbReference>
<dbReference type="InterPro" id="IPR020885">
    <property type="entry name" value="UPF0367"/>
</dbReference>
<dbReference type="Proteomes" id="UP000239589">
    <property type="component" value="Unassembled WGS sequence"/>
</dbReference>
<evidence type="ECO:0000256" key="1">
    <source>
        <dbReference type="HAMAP-Rule" id="MF_01360"/>
    </source>
</evidence>
<evidence type="ECO:0000313" key="3">
    <source>
        <dbReference type="Proteomes" id="UP000239589"/>
    </source>
</evidence>
<protein>
    <recommendedName>
        <fullName evidence="1">UPF0367 protein CUN59_08880</fullName>
    </recommendedName>
</protein>
<name>A0A2S6CV81_9CYAN</name>
<dbReference type="NCBIfam" id="NF010236">
    <property type="entry name" value="PRK13683.1"/>
    <property type="match status" value="1"/>
</dbReference>
<comment type="caution">
    <text evidence="2">The sequence shown here is derived from an EMBL/GenBank/DDBJ whole genome shotgun (WGS) entry which is preliminary data.</text>
</comment>
<evidence type="ECO:0000313" key="2">
    <source>
        <dbReference type="EMBL" id="PPJ63684.1"/>
    </source>
</evidence>
<dbReference type="OrthoDB" id="516864at2"/>
<dbReference type="AlphaFoldDB" id="A0A2S6CV81"/>
<keyword evidence="3" id="KW-1185">Reference proteome</keyword>
<sequence length="91" mass="9735">MFTIDLSIRNTAFPISVQRKSTEDAEAVYQLILAAMRSGNPDIVELKCEGKTEKKIAVRASEISGVQIIQKDSAATSSGRAPGFAAFSATE</sequence>
<organism evidence="2 3">
    <name type="scientific">Cuspidothrix issatschenkoi CHARLIE-1</name>
    <dbReference type="NCBI Taxonomy" id="2052836"/>
    <lineage>
        <taxon>Bacteria</taxon>
        <taxon>Bacillati</taxon>
        <taxon>Cyanobacteriota</taxon>
        <taxon>Cyanophyceae</taxon>
        <taxon>Nostocales</taxon>
        <taxon>Aphanizomenonaceae</taxon>
        <taxon>Cuspidothrix</taxon>
    </lineage>
</organism>
<dbReference type="EMBL" id="PGEM01000058">
    <property type="protein sequence ID" value="PPJ63684.1"/>
    <property type="molecule type" value="Genomic_DNA"/>
</dbReference>
<reference evidence="2 3" key="1">
    <citation type="submission" date="2018-02" db="EMBL/GenBank/DDBJ databases">
        <title>Discovery of a pederin family compound in a non-symbiotic bloom-forming cyanobacterium.</title>
        <authorList>
            <person name="Kust A."/>
            <person name="Mares J."/>
            <person name="Jokela J."/>
            <person name="Urajova P."/>
            <person name="Hajek J."/>
            <person name="Saurav K."/>
            <person name="Voracova K."/>
            <person name="Fewer D.P."/>
            <person name="Haapaniemi E."/>
            <person name="Permi P."/>
            <person name="Rehakova K."/>
            <person name="Sivonen K."/>
            <person name="Hrouzek P."/>
        </authorList>
    </citation>
    <scope>NUCLEOTIDE SEQUENCE [LARGE SCALE GENOMIC DNA]</scope>
    <source>
        <strain evidence="2 3">CHARLIE-1</strain>
    </source>
</reference>
<comment type="similarity">
    <text evidence="1">Belongs to the UPF0367 family.</text>
</comment>
<dbReference type="Pfam" id="PF26132">
    <property type="entry name" value="UPF0367"/>
    <property type="match status" value="1"/>
</dbReference>